<dbReference type="PANTHER" id="PTHR30629:SF2">
    <property type="entry name" value="PROPHAGE INTEGRASE INTS-RELATED"/>
    <property type="match status" value="1"/>
</dbReference>
<keyword evidence="4" id="KW-0233">DNA recombination</keyword>
<dbReference type="InterPro" id="IPR011010">
    <property type="entry name" value="DNA_brk_join_enz"/>
</dbReference>
<evidence type="ECO:0000259" key="5">
    <source>
        <dbReference type="PROSITE" id="PS51898"/>
    </source>
</evidence>
<evidence type="ECO:0000256" key="3">
    <source>
        <dbReference type="ARBA" id="ARBA00023125"/>
    </source>
</evidence>
<dbReference type="PROSITE" id="PS51898">
    <property type="entry name" value="TYR_RECOMBINASE"/>
    <property type="match status" value="1"/>
</dbReference>
<evidence type="ECO:0000256" key="2">
    <source>
        <dbReference type="ARBA" id="ARBA00022908"/>
    </source>
</evidence>
<feature type="domain" description="Tyr recombinase" evidence="5">
    <location>
        <begin position="215"/>
        <end position="421"/>
    </location>
</feature>
<keyword evidence="3" id="KW-0238">DNA-binding</keyword>
<dbReference type="SUPFAM" id="SSF56349">
    <property type="entry name" value="DNA breaking-rejoining enzymes"/>
    <property type="match status" value="1"/>
</dbReference>
<gene>
    <name evidence="6" type="ORF">GZ77_19105</name>
</gene>
<dbReference type="EMBL" id="JOKG01000004">
    <property type="protein sequence ID" value="KEQ12612.1"/>
    <property type="molecule type" value="Genomic_DNA"/>
</dbReference>
<protein>
    <recommendedName>
        <fullName evidence="5">Tyr recombinase domain-containing protein</fullName>
    </recommendedName>
</protein>
<dbReference type="InterPro" id="IPR010998">
    <property type="entry name" value="Integrase_recombinase_N"/>
</dbReference>
<evidence type="ECO:0000256" key="1">
    <source>
        <dbReference type="ARBA" id="ARBA00008857"/>
    </source>
</evidence>
<dbReference type="Gene3D" id="3.30.160.390">
    <property type="entry name" value="Integrase, DNA-binding domain"/>
    <property type="match status" value="1"/>
</dbReference>
<dbReference type="GO" id="GO:0015074">
    <property type="term" value="P:DNA integration"/>
    <property type="evidence" value="ECO:0007669"/>
    <property type="project" value="UniProtKB-KW"/>
</dbReference>
<keyword evidence="7" id="KW-1185">Reference proteome</keyword>
<dbReference type="Pfam" id="PF00589">
    <property type="entry name" value="Phage_integrase"/>
    <property type="match status" value="1"/>
</dbReference>
<dbReference type="InterPro" id="IPR002104">
    <property type="entry name" value="Integrase_catalytic"/>
</dbReference>
<dbReference type="AlphaFoldDB" id="A0A081N2D9"/>
<sequence>MAKKHLSDADVRNKKPESKETTLVDATGVVCRIFPSGRKTFCWRYVDQHRNKQQSRIEYGDYPDRSLADARRIHLSAKSARKNGYDIKDPAVLNRIIKEVVKDAADFVPLHKEYTLSDLVADYFKGHIEKNNIGPRPYNRIKKHVEPVLGHLPADRIPAEEIKQLITQLRESNQKDRTIFDTIRFSTSMYRWGITQFKCKTNPFQPYVPKQKRKVRTSYYPMYELRTLLINPDGYPIKNDFYLIQKALILSGTRRTQVLEAEINEFNFDNGNWTIPPERVKNQNMLKDDEEKTPFIIPMSRQLMATIRTAIEQYGNHKHVFGSKKTEFTDQQWQRIQEGSSSARYYNNEIKTYREHYGITNRTNHDLRRTLETNLTNLGVSEFITTAMTGHSRKGMSKTYNQAKQIHVMRTAFQMWADFIDFICDKDETYAVYFEEQRPSRELKDIYATFKFNDRIIDTFTIFEDG</sequence>
<comment type="caution">
    <text evidence="6">The sequence shown here is derived from an EMBL/GenBank/DDBJ whole genome shotgun (WGS) entry which is preliminary data.</text>
</comment>
<dbReference type="InterPro" id="IPR013762">
    <property type="entry name" value="Integrase-like_cat_sf"/>
</dbReference>
<dbReference type="GO" id="GO:0003677">
    <property type="term" value="F:DNA binding"/>
    <property type="evidence" value="ECO:0007669"/>
    <property type="project" value="UniProtKB-KW"/>
</dbReference>
<evidence type="ECO:0000256" key="4">
    <source>
        <dbReference type="ARBA" id="ARBA00023172"/>
    </source>
</evidence>
<proteinExistence type="inferred from homology"/>
<dbReference type="Gene3D" id="1.10.443.10">
    <property type="entry name" value="Intergrase catalytic core"/>
    <property type="match status" value="1"/>
</dbReference>
<dbReference type="GO" id="GO:0006310">
    <property type="term" value="P:DNA recombination"/>
    <property type="evidence" value="ECO:0007669"/>
    <property type="project" value="UniProtKB-KW"/>
</dbReference>
<dbReference type="RefSeq" id="WP_034877963.1">
    <property type="nucleotide sequence ID" value="NZ_JOKG01000004.1"/>
</dbReference>
<organism evidence="6 7">
    <name type="scientific">Endozoicomonas montiporae</name>
    <dbReference type="NCBI Taxonomy" id="1027273"/>
    <lineage>
        <taxon>Bacteria</taxon>
        <taxon>Pseudomonadati</taxon>
        <taxon>Pseudomonadota</taxon>
        <taxon>Gammaproteobacteria</taxon>
        <taxon>Oceanospirillales</taxon>
        <taxon>Endozoicomonadaceae</taxon>
        <taxon>Endozoicomonas</taxon>
    </lineage>
</organism>
<accession>A0A081N2D9</accession>
<evidence type="ECO:0000313" key="6">
    <source>
        <dbReference type="EMBL" id="KEQ12612.1"/>
    </source>
</evidence>
<dbReference type="InterPro" id="IPR050808">
    <property type="entry name" value="Phage_Integrase"/>
</dbReference>
<dbReference type="InterPro" id="IPR038488">
    <property type="entry name" value="Integrase_DNA-bd_sf"/>
</dbReference>
<dbReference type="Proteomes" id="UP000028006">
    <property type="component" value="Unassembled WGS sequence"/>
</dbReference>
<name>A0A081N2D9_9GAMM</name>
<dbReference type="Pfam" id="PF13356">
    <property type="entry name" value="Arm-DNA-bind_3"/>
    <property type="match status" value="1"/>
</dbReference>
<reference evidence="6 7" key="1">
    <citation type="submission" date="2014-06" db="EMBL/GenBank/DDBJ databases">
        <title>Whole Genome Sequences of Three Symbiotic Endozoicomonas Bacteria.</title>
        <authorList>
            <person name="Neave M.J."/>
            <person name="Apprill A."/>
            <person name="Voolstra C.R."/>
        </authorList>
    </citation>
    <scope>NUCLEOTIDE SEQUENCE [LARGE SCALE GENOMIC DNA]</scope>
    <source>
        <strain evidence="6 7">LMG 24815</strain>
    </source>
</reference>
<evidence type="ECO:0000313" key="7">
    <source>
        <dbReference type="Proteomes" id="UP000028006"/>
    </source>
</evidence>
<dbReference type="eggNOG" id="COG0582">
    <property type="taxonomic scope" value="Bacteria"/>
</dbReference>
<keyword evidence="2" id="KW-0229">DNA integration</keyword>
<dbReference type="InterPro" id="IPR025166">
    <property type="entry name" value="Integrase_DNA_bind_dom"/>
</dbReference>
<dbReference type="Gene3D" id="1.10.150.130">
    <property type="match status" value="1"/>
</dbReference>
<comment type="similarity">
    <text evidence="1">Belongs to the 'phage' integrase family.</text>
</comment>
<dbReference type="PANTHER" id="PTHR30629">
    <property type="entry name" value="PROPHAGE INTEGRASE"/>
    <property type="match status" value="1"/>
</dbReference>